<evidence type="ECO:0000256" key="5">
    <source>
        <dbReference type="ARBA" id="ARBA00023040"/>
    </source>
</evidence>
<evidence type="ECO:0000256" key="9">
    <source>
        <dbReference type="RuleBase" id="RU000688"/>
    </source>
</evidence>
<feature type="transmembrane region" description="Helical" evidence="11">
    <location>
        <begin position="249"/>
        <end position="269"/>
    </location>
</feature>
<keyword evidence="2" id="KW-1003">Cell membrane</keyword>
<feature type="transmembrane region" description="Helical" evidence="11">
    <location>
        <begin position="209"/>
        <end position="229"/>
    </location>
</feature>
<keyword evidence="6 11" id="KW-0472">Membrane</keyword>
<dbReference type="GO" id="GO:0004930">
    <property type="term" value="F:G protein-coupled receptor activity"/>
    <property type="evidence" value="ECO:0007669"/>
    <property type="project" value="UniProtKB-KW"/>
</dbReference>
<feature type="transmembrane region" description="Helical" evidence="11">
    <location>
        <begin position="85"/>
        <end position="113"/>
    </location>
</feature>
<feature type="region of interest" description="Disordered" evidence="10">
    <location>
        <begin position="452"/>
        <end position="481"/>
    </location>
</feature>
<evidence type="ECO:0000256" key="3">
    <source>
        <dbReference type="ARBA" id="ARBA00022692"/>
    </source>
</evidence>
<feature type="compositionally biased region" description="Basic residues" evidence="10">
    <location>
        <begin position="464"/>
        <end position="479"/>
    </location>
</feature>
<protein>
    <submittedName>
        <fullName evidence="14">G-protein coupled receptors family 1 profile domain-containing protein</fullName>
    </submittedName>
</protein>
<dbReference type="PROSITE" id="PS00237">
    <property type="entry name" value="G_PROTEIN_RECEP_F1_1"/>
    <property type="match status" value="1"/>
</dbReference>
<dbReference type="PRINTS" id="PR00237">
    <property type="entry name" value="GPCRRHODOPSN"/>
</dbReference>
<comment type="subcellular location">
    <subcellularLocation>
        <location evidence="1">Cell membrane</location>
        <topology evidence="1">Multi-pass membrane protein</topology>
    </subcellularLocation>
</comment>
<evidence type="ECO:0000256" key="4">
    <source>
        <dbReference type="ARBA" id="ARBA00022989"/>
    </source>
</evidence>
<feature type="transmembrane region" description="Helical" evidence="11">
    <location>
        <begin position="493"/>
        <end position="515"/>
    </location>
</feature>
<feature type="region of interest" description="Disordered" evidence="10">
    <location>
        <begin position="744"/>
        <end position="779"/>
    </location>
</feature>
<proteinExistence type="inferred from homology"/>
<keyword evidence="7 9" id="KW-0675">Receptor</keyword>
<feature type="transmembrane region" description="Helical" evidence="11">
    <location>
        <begin position="527"/>
        <end position="551"/>
    </location>
</feature>
<evidence type="ECO:0000256" key="6">
    <source>
        <dbReference type="ARBA" id="ARBA00023136"/>
    </source>
</evidence>
<keyword evidence="3 9" id="KW-0812">Transmembrane</keyword>
<dbReference type="InterPro" id="IPR017452">
    <property type="entry name" value="GPCR_Rhodpsn_7TM"/>
</dbReference>
<feature type="compositionally biased region" description="Polar residues" evidence="10">
    <location>
        <begin position="711"/>
        <end position="722"/>
    </location>
</feature>
<keyword evidence="5 9" id="KW-0297">G-protein coupled receptor</keyword>
<keyword evidence="13" id="KW-1185">Reference proteome</keyword>
<evidence type="ECO:0000313" key="14">
    <source>
        <dbReference type="WBParaSite" id="Gr19_v10_g4965.t1"/>
    </source>
</evidence>
<dbReference type="PANTHER" id="PTHR24248">
    <property type="entry name" value="ADRENERGIC RECEPTOR-RELATED G-PROTEIN COUPLED RECEPTOR"/>
    <property type="match status" value="1"/>
</dbReference>
<reference evidence="14" key="1">
    <citation type="submission" date="2022-11" db="UniProtKB">
        <authorList>
            <consortium name="WormBaseParasite"/>
        </authorList>
    </citation>
    <scope>IDENTIFICATION</scope>
</reference>
<dbReference type="SMART" id="SM01381">
    <property type="entry name" value="7TM_GPCR_Srsx"/>
    <property type="match status" value="1"/>
</dbReference>
<evidence type="ECO:0000256" key="1">
    <source>
        <dbReference type="ARBA" id="ARBA00004651"/>
    </source>
</evidence>
<feature type="transmembrane region" description="Helical" evidence="11">
    <location>
        <begin position="168"/>
        <end position="189"/>
    </location>
</feature>
<evidence type="ECO:0000259" key="12">
    <source>
        <dbReference type="PROSITE" id="PS50262"/>
    </source>
</evidence>
<evidence type="ECO:0000256" key="7">
    <source>
        <dbReference type="ARBA" id="ARBA00023170"/>
    </source>
</evidence>
<evidence type="ECO:0000256" key="11">
    <source>
        <dbReference type="SAM" id="Phobius"/>
    </source>
</evidence>
<keyword evidence="8 9" id="KW-0807">Transducer</keyword>
<dbReference type="Pfam" id="PF00001">
    <property type="entry name" value="7tm_1"/>
    <property type="match status" value="1"/>
</dbReference>
<organism evidence="13 14">
    <name type="scientific">Globodera rostochiensis</name>
    <name type="common">Golden nematode worm</name>
    <name type="synonym">Heterodera rostochiensis</name>
    <dbReference type="NCBI Taxonomy" id="31243"/>
    <lineage>
        <taxon>Eukaryota</taxon>
        <taxon>Metazoa</taxon>
        <taxon>Ecdysozoa</taxon>
        <taxon>Nematoda</taxon>
        <taxon>Chromadorea</taxon>
        <taxon>Rhabditida</taxon>
        <taxon>Tylenchina</taxon>
        <taxon>Tylenchomorpha</taxon>
        <taxon>Tylenchoidea</taxon>
        <taxon>Heteroderidae</taxon>
        <taxon>Heteroderinae</taxon>
        <taxon>Globodera</taxon>
    </lineage>
</organism>
<dbReference type="SUPFAM" id="SSF81321">
    <property type="entry name" value="Family A G protein-coupled receptor-like"/>
    <property type="match status" value="1"/>
</dbReference>
<feature type="region of interest" description="Disordered" evidence="10">
    <location>
        <begin position="689"/>
        <end position="724"/>
    </location>
</feature>
<accession>A0A914HX69</accession>
<dbReference type="InterPro" id="IPR000276">
    <property type="entry name" value="GPCR_Rhodpsn"/>
</dbReference>
<evidence type="ECO:0000256" key="8">
    <source>
        <dbReference type="ARBA" id="ARBA00023224"/>
    </source>
</evidence>
<feature type="domain" description="G-protein coupled receptors family 1 profile" evidence="12">
    <location>
        <begin position="105"/>
        <end position="548"/>
    </location>
</feature>
<dbReference type="WBParaSite" id="Gr19_v10_g4965.t1">
    <property type="protein sequence ID" value="Gr19_v10_g4965.t1"/>
    <property type="gene ID" value="Gr19_v10_g4965"/>
</dbReference>
<dbReference type="Proteomes" id="UP000887572">
    <property type="component" value="Unplaced"/>
</dbReference>
<comment type="similarity">
    <text evidence="9">Belongs to the G-protein coupled receptor 1 family.</text>
</comment>
<evidence type="ECO:0000313" key="13">
    <source>
        <dbReference type="Proteomes" id="UP000887572"/>
    </source>
</evidence>
<dbReference type="PROSITE" id="PS50262">
    <property type="entry name" value="G_PROTEIN_RECEP_F1_2"/>
    <property type="match status" value="1"/>
</dbReference>
<dbReference type="GO" id="GO:0005886">
    <property type="term" value="C:plasma membrane"/>
    <property type="evidence" value="ECO:0007669"/>
    <property type="project" value="UniProtKB-SubCell"/>
</dbReference>
<name>A0A914HX69_GLORO</name>
<dbReference type="Gene3D" id="1.20.1070.10">
    <property type="entry name" value="Rhodopsin 7-helix transmembrane proteins"/>
    <property type="match status" value="2"/>
</dbReference>
<keyword evidence="4 11" id="KW-1133">Transmembrane helix</keyword>
<dbReference type="AlphaFoldDB" id="A0A914HX69"/>
<sequence length="914" mass="101359">MFYISVTEAKPSTNLKKKKLISDHQVPSVTIPPTVTFISISFDINNDSSLSNSSPTTSVLATAAVELLGQRGGGIVQKQRQIETVLSIVALFFLPLLLCTFGFVGNMLVLISIGIERRLQNTTNYFLFSLALADLLVCVVVMPFSILVELGSGMWAWTFQWGFFSCLLYTYADVFLCSCSIVHMTVISFDRYLGVSQPLKRHNKRKRTLLKIFIVWILSTIISSPLALLSFVEQQNILAGNRCGIRSRFFMLYGSVFSFLIPLAIMAITTSRTAHLLQRQAILLGAGNHFSGGLRRIMAPQRKMGGQAPMMFITNFSGGLANSSSSTTTSSGRSGTITQQIQNCQRRLSFSTGSQIQSPTNFSTTAFRVGEKHCAVVHQRRPPLDSPIIKISPAATDEKLFKSGNNNPSVATSASNECKFIQQKQKQNATPSSRKASLFGAAFWPQSLLRKSAESSGAESQGTKARKRRRRRVRTGRAKRTAELASEQKATRVLIVVFSSFFICWTPFFVQNIILGLCGLDQCGFPGWASLCALWFGYCSSTVNPIIYTIFNKRFREMFIRILQCHYWTCCPFRHGNNLRVGHAHWATWTDANMYNSSYAHQSRTHETATLGTAGRVPAQRRSSYAAGMPLLRDVNPPSINSPAKFRRSTLFVPQNLFGIVAGEIGSNSHTQQKFSFVAAGAMPPPATLMLSPANRVPPLKRKLSGEESIGHSQETSKLYTGNNHLNNRRLNQQFSLNFISDSDEKDEEEELNATSSLESNEEAEEVDEVECTSRSRNVSSRTATEGVALIARNCVAFGDILRKMSWQRIARSLSVDLEHHQHQNANRMRRDCTMYSLLTVPGEVASGGSADHFACGVTLLQKKSAPTFVNESAKTNSWESSDGNHLLAERFDAASEQFFSKQIHKITTTKAKI</sequence>
<evidence type="ECO:0000256" key="2">
    <source>
        <dbReference type="ARBA" id="ARBA00022475"/>
    </source>
</evidence>
<feature type="transmembrane region" description="Helical" evidence="11">
    <location>
        <begin position="125"/>
        <end position="148"/>
    </location>
</feature>
<feature type="compositionally biased region" description="Acidic residues" evidence="10">
    <location>
        <begin position="760"/>
        <end position="771"/>
    </location>
</feature>
<evidence type="ECO:0000256" key="10">
    <source>
        <dbReference type="SAM" id="MobiDB-lite"/>
    </source>
</evidence>